<keyword evidence="11" id="KW-1185">Reference proteome</keyword>
<evidence type="ECO:0000256" key="2">
    <source>
        <dbReference type="ARBA" id="ARBA00022475"/>
    </source>
</evidence>
<dbReference type="Pfam" id="PF06738">
    <property type="entry name" value="ThrE"/>
    <property type="match status" value="1"/>
</dbReference>
<keyword evidence="2" id="KW-1003">Cell membrane</keyword>
<dbReference type="GO" id="GO:0022857">
    <property type="term" value="F:transmembrane transporter activity"/>
    <property type="evidence" value="ECO:0007669"/>
    <property type="project" value="InterPro"/>
</dbReference>
<feature type="transmembrane region" description="Helical" evidence="7">
    <location>
        <begin position="357"/>
        <end position="377"/>
    </location>
</feature>
<sequence>MLAGVEAPRSDAAAGRRQVERRIQREIEEELGAGYDDELDLVHRSGLVLRVGRMSLASGTGSYRVKNHMANVAAALGIERHHALVTLTEITTTSHRGHSFRTEVTELREVGVNADRLVRLQDLVGSLAGRSIEPAELERRLDAIEARQPLYSWYLSGLFAGIACGAFAFLLGEGWGELIAAAVGAALGQMTRRLMHHARANIIGTTMVAALVASLSYLALTWILGATLGEAWGGSNGYIAAVLFLVPGFPLVTAALDLARLDISAGVARLTYAVMIVSAAAVVVWGIAHTLGGAPDPAVTPDHDLWGRLAQLVASFAGVLGFALMFNSPWRVALTAAAVGAGPNVARILMVDSGTPPAVAAASAALVVGVVAAYVAPAIGSPRVIVSVPAVVIMVPGTTTYLAMSGLGDGATSSAIAYGVQACVVMLGIAIGLAVARMLTDREWGFEARQPRAR</sequence>
<comment type="similarity">
    <text evidence="6">Belongs to the ThrE exporter (TC 2.A.79) family.</text>
</comment>
<feature type="transmembrane region" description="Helical" evidence="7">
    <location>
        <begin position="384"/>
        <end position="404"/>
    </location>
</feature>
<dbReference type="InterPro" id="IPR010619">
    <property type="entry name" value="ThrE-like_N"/>
</dbReference>
<organism evidence="10 11">
    <name type="scientific">Salana multivorans</name>
    <dbReference type="NCBI Taxonomy" id="120377"/>
    <lineage>
        <taxon>Bacteria</taxon>
        <taxon>Bacillati</taxon>
        <taxon>Actinomycetota</taxon>
        <taxon>Actinomycetes</taxon>
        <taxon>Micrococcales</taxon>
        <taxon>Beutenbergiaceae</taxon>
        <taxon>Salana</taxon>
    </lineage>
</organism>
<dbReference type="GO" id="GO:0005886">
    <property type="term" value="C:plasma membrane"/>
    <property type="evidence" value="ECO:0007669"/>
    <property type="project" value="UniProtKB-SubCell"/>
</dbReference>
<proteinExistence type="inferred from homology"/>
<comment type="caution">
    <text evidence="10">The sequence shown here is derived from an EMBL/GenBank/DDBJ whole genome shotgun (WGS) entry which is preliminary data.</text>
</comment>
<evidence type="ECO:0000256" key="5">
    <source>
        <dbReference type="ARBA" id="ARBA00023136"/>
    </source>
</evidence>
<dbReference type="EMBL" id="RKHQ01000001">
    <property type="protein sequence ID" value="ROR95712.1"/>
    <property type="molecule type" value="Genomic_DNA"/>
</dbReference>
<dbReference type="PANTHER" id="PTHR34390">
    <property type="entry name" value="UPF0442 PROTEIN YJJB-RELATED"/>
    <property type="match status" value="1"/>
</dbReference>
<dbReference type="PANTHER" id="PTHR34390:SF2">
    <property type="entry name" value="SUCCINATE TRANSPORTER SUBUNIT YJJP-RELATED"/>
    <property type="match status" value="1"/>
</dbReference>
<accession>A0A3N2D7N5</accession>
<keyword evidence="4 7" id="KW-1133">Transmembrane helix</keyword>
<dbReference type="InterPro" id="IPR024528">
    <property type="entry name" value="ThrE_2"/>
</dbReference>
<feature type="transmembrane region" description="Helical" evidence="7">
    <location>
        <begin position="237"/>
        <end position="258"/>
    </location>
</feature>
<evidence type="ECO:0000256" key="7">
    <source>
        <dbReference type="SAM" id="Phobius"/>
    </source>
</evidence>
<feature type="domain" description="Threonine/serine exporter-like N-terminal" evidence="8">
    <location>
        <begin position="47"/>
        <end position="287"/>
    </location>
</feature>
<protein>
    <submittedName>
        <fullName evidence="10">Uncharacterized membrane protein YjjP (DUF1212 family)</fullName>
    </submittedName>
</protein>
<dbReference type="OrthoDB" id="2148488at2"/>
<keyword evidence="5 7" id="KW-0472">Membrane</keyword>
<dbReference type="GO" id="GO:0015744">
    <property type="term" value="P:succinate transport"/>
    <property type="evidence" value="ECO:0007669"/>
    <property type="project" value="TreeGrafter"/>
</dbReference>
<name>A0A3N2D7N5_9MICO</name>
<evidence type="ECO:0000256" key="6">
    <source>
        <dbReference type="ARBA" id="ARBA00034125"/>
    </source>
</evidence>
<dbReference type="Pfam" id="PF12821">
    <property type="entry name" value="ThrE_2"/>
    <property type="match status" value="1"/>
</dbReference>
<keyword evidence="3 7" id="KW-0812">Transmembrane</keyword>
<dbReference type="InterPro" id="IPR050539">
    <property type="entry name" value="ThrE_Dicarb/AminoAcid_Exp"/>
</dbReference>
<gene>
    <name evidence="10" type="ORF">EDD28_0274</name>
</gene>
<comment type="subcellular location">
    <subcellularLocation>
        <location evidence="1">Cell membrane</location>
        <topology evidence="1">Multi-pass membrane protein</topology>
    </subcellularLocation>
</comment>
<dbReference type="AlphaFoldDB" id="A0A3N2D7N5"/>
<feature type="transmembrane region" description="Helical" evidence="7">
    <location>
        <begin position="416"/>
        <end position="436"/>
    </location>
</feature>
<feature type="transmembrane region" description="Helical" evidence="7">
    <location>
        <begin position="150"/>
        <end position="172"/>
    </location>
</feature>
<feature type="transmembrane region" description="Helical" evidence="7">
    <location>
        <begin position="333"/>
        <end position="351"/>
    </location>
</feature>
<evidence type="ECO:0000259" key="9">
    <source>
        <dbReference type="Pfam" id="PF12821"/>
    </source>
</evidence>
<feature type="transmembrane region" description="Helical" evidence="7">
    <location>
        <begin position="270"/>
        <end position="288"/>
    </location>
</feature>
<evidence type="ECO:0000313" key="11">
    <source>
        <dbReference type="Proteomes" id="UP000275356"/>
    </source>
</evidence>
<evidence type="ECO:0000259" key="8">
    <source>
        <dbReference type="Pfam" id="PF06738"/>
    </source>
</evidence>
<feature type="transmembrane region" description="Helical" evidence="7">
    <location>
        <begin position="308"/>
        <end position="326"/>
    </location>
</feature>
<evidence type="ECO:0000313" key="10">
    <source>
        <dbReference type="EMBL" id="ROR95712.1"/>
    </source>
</evidence>
<feature type="domain" description="Threonine/Serine exporter ThrE" evidence="9">
    <location>
        <begin position="311"/>
        <end position="437"/>
    </location>
</feature>
<evidence type="ECO:0000256" key="3">
    <source>
        <dbReference type="ARBA" id="ARBA00022692"/>
    </source>
</evidence>
<reference evidence="10 11" key="1">
    <citation type="submission" date="2018-11" db="EMBL/GenBank/DDBJ databases">
        <title>Sequencing the genomes of 1000 actinobacteria strains.</title>
        <authorList>
            <person name="Klenk H.-P."/>
        </authorList>
    </citation>
    <scope>NUCLEOTIDE SEQUENCE [LARGE SCALE GENOMIC DNA]</scope>
    <source>
        <strain evidence="10 11">DSM 13521</strain>
    </source>
</reference>
<dbReference type="Proteomes" id="UP000275356">
    <property type="component" value="Unassembled WGS sequence"/>
</dbReference>
<evidence type="ECO:0000256" key="1">
    <source>
        <dbReference type="ARBA" id="ARBA00004651"/>
    </source>
</evidence>
<evidence type="ECO:0000256" key="4">
    <source>
        <dbReference type="ARBA" id="ARBA00022989"/>
    </source>
</evidence>
<feature type="transmembrane region" description="Helical" evidence="7">
    <location>
        <begin position="202"/>
        <end position="225"/>
    </location>
</feature>